<organism evidence="2 3">
    <name type="scientific">Citrullus colocynthis</name>
    <name type="common">colocynth</name>
    <dbReference type="NCBI Taxonomy" id="252529"/>
    <lineage>
        <taxon>Eukaryota</taxon>
        <taxon>Viridiplantae</taxon>
        <taxon>Streptophyta</taxon>
        <taxon>Embryophyta</taxon>
        <taxon>Tracheophyta</taxon>
        <taxon>Spermatophyta</taxon>
        <taxon>Magnoliopsida</taxon>
        <taxon>eudicotyledons</taxon>
        <taxon>Gunneridae</taxon>
        <taxon>Pentapetalae</taxon>
        <taxon>rosids</taxon>
        <taxon>fabids</taxon>
        <taxon>Cucurbitales</taxon>
        <taxon>Cucurbitaceae</taxon>
        <taxon>Benincaseae</taxon>
        <taxon>Citrullus</taxon>
    </lineage>
</organism>
<keyword evidence="1" id="KW-1133">Transmembrane helix</keyword>
<accession>A0ABP0Z7N3</accession>
<keyword evidence="1" id="KW-0812">Transmembrane</keyword>
<proteinExistence type="predicted"/>
<sequence length="132" mass="15706">MQSMCTHRWLIVSQQGRKCHTSYSLDSRRAVFLRPFSWSFIFDLKKEREIRFRSKLINTNFFWIHIHVSLSSSLQLLTFSLNITPLLFLLSRFLTLQPSISFSSSSHSHLQELTSFSRYTRKFAEEEFLMSC</sequence>
<evidence type="ECO:0000313" key="2">
    <source>
        <dbReference type="EMBL" id="CAK9326617.1"/>
    </source>
</evidence>
<dbReference type="Proteomes" id="UP001642487">
    <property type="component" value="Chromosome 7"/>
</dbReference>
<keyword evidence="3" id="KW-1185">Reference proteome</keyword>
<feature type="transmembrane region" description="Helical" evidence="1">
    <location>
        <begin position="62"/>
        <end position="90"/>
    </location>
</feature>
<gene>
    <name evidence="2" type="ORF">CITCOLO1_LOCUS18971</name>
</gene>
<evidence type="ECO:0000313" key="3">
    <source>
        <dbReference type="Proteomes" id="UP001642487"/>
    </source>
</evidence>
<dbReference type="EMBL" id="OZ021741">
    <property type="protein sequence ID" value="CAK9326617.1"/>
    <property type="molecule type" value="Genomic_DNA"/>
</dbReference>
<keyword evidence="1" id="KW-0472">Membrane</keyword>
<reference evidence="2 3" key="1">
    <citation type="submission" date="2024-03" db="EMBL/GenBank/DDBJ databases">
        <authorList>
            <person name="Gkanogiannis A."/>
            <person name="Becerra Lopez-Lavalle L."/>
        </authorList>
    </citation>
    <scope>NUCLEOTIDE SEQUENCE [LARGE SCALE GENOMIC DNA]</scope>
</reference>
<protein>
    <submittedName>
        <fullName evidence="2">Uncharacterized protein</fullName>
    </submittedName>
</protein>
<name>A0ABP0Z7N3_9ROSI</name>
<evidence type="ECO:0000256" key="1">
    <source>
        <dbReference type="SAM" id="Phobius"/>
    </source>
</evidence>